<dbReference type="AlphaFoldDB" id="A0A238JG92"/>
<dbReference type="EMBL" id="FXXP01000002">
    <property type="protein sequence ID" value="SMX29157.1"/>
    <property type="molecule type" value="Genomic_DNA"/>
</dbReference>
<keyword evidence="2" id="KW-1185">Reference proteome</keyword>
<evidence type="ECO:0000313" key="2">
    <source>
        <dbReference type="Proteomes" id="UP000225972"/>
    </source>
</evidence>
<accession>A0A238JG92</accession>
<gene>
    <name evidence="1" type="ORF">TRP8649_03290</name>
</gene>
<dbReference type="RefSeq" id="WP_099246997.1">
    <property type="nucleotide sequence ID" value="NZ_FXXP01000002.1"/>
</dbReference>
<evidence type="ECO:0000313" key="1">
    <source>
        <dbReference type="EMBL" id="SMX29157.1"/>
    </source>
</evidence>
<sequence>MSNQITEMLAALSALHGDIAGKIPQIDARLQAILSSLSGAMGRKVFVDAATGDDVDGLGTEESPVPSLDGAAKFMIPGGYYYVSLMTDLVVDSYVAIPAASLTLASSEIGVKRRLSWAPEIDAIDTRAPTITSTGRNCTILCRDLRLATTQVSAHVTPRGMFYGRTNMFVDLFDCEMEVPAGANHAFLSGNALYAFWLNAVTVPAEMAGLWVDGYAAGTDPATVGRLLAANTTL</sequence>
<protein>
    <submittedName>
        <fullName evidence="1">Uncharacterized protein</fullName>
    </submittedName>
</protein>
<organism evidence="1 2">
    <name type="scientific">Pelagimonas phthalicica</name>
    <dbReference type="NCBI Taxonomy" id="1037362"/>
    <lineage>
        <taxon>Bacteria</taxon>
        <taxon>Pseudomonadati</taxon>
        <taxon>Pseudomonadota</taxon>
        <taxon>Alphaproteobacteria</taxon>
        <taxon>Rhodobacterales</taxon>
        <taxon>Roseobacteraceae</taxon>
        <taxon>Pelagimonas</taxon>
    </lineage>
</organism>
<dbReference type="Proteomes" id="UP000225972">
    <property type="component" value="Unassembled WGS sequence"/>
</dbReference>
<reference evidence="2" key="1">
    <citation type="submission" date="2017-05" db="EMBL/GenBank/DDBJ databases">
        <authorList>
            <person name="Rodrigo-Torres L."/>
            <person name="Arahal R. D."/>
            <person name="Lucena T."/>
        </authorList>
    </citation>
    <scope>NUCLEOTIDE SEQUENCE [LARGE SCALE GENOMIC DNA]</scope>
    <source>
        <strain evidence="2">CECT 8649</strain>
    </source>
</reference>
<proteinExistence type="predicted"/>
<name>A0A238JG92_9RHOB</name>